<evidence type="ECO:0000313" key="2">
    <source>
        <dbReference type="EMBL" id="CBF78200.1"/>
    </source>
</evidence>
<dbReference type="AlphaFoldDB" id="Q5ASM7"/>
<gene>
    <name evidence="2" type="ORF">ANIA_08703</name>
</gene>
<reference evidence="3" key="2">
    <citation type="journal article" date="2009" name="Fungal Genet. Biol.">
        <title>The 2008 update of the Aspergillus nidulans genome annotation: a community effort.</title>
        <authorList>
            <person name="Wortman J.R."/>
            <person name="Gilsenan J.M."/>
            <person name="Joardar V."/>
            <person name="Deegan J."/>
            <person name="Clutterbuck J."/>
            <person name="Andersen M.R."/>
            <person name="Archer D."/>
            <person name="Bencina M."/>
            <person name="Braus G."/>
            <person name="Coutinho P."/>
            <person name="von Dohren H."/>
            <person name="Doonan J."/>
            <person name="Driessen A.J."/>
            <person name="Durek P."/>
            <person name="Espeso E."/>
            <person name="Fekete E."/>
            <person name="Flipphi M."/>
            <person name="Estrada C.G."/>
            <person name="Geysens S."/>
            <person name="Goldman G."/>
            <person name="de Groot P.W."/>
            <person name="Hansen K."/>
            <person name="Harris S.D."/>
            <person name="Heinekamp T."/>
            <person name="Helmstaedt K."/>
            <person name="Henrissat B."/>
            <person name="Hofmann G."/>
            <person name="Homan T."/>
            <person name="Horio T."/>
            <person name="Horiuchi H."/>
            <person name="James S."/>
            <person name="Jones M."/>
            <person name="Karaffa L."/>
            <person name="Karanyi Z."/>
            <person name="Kato M."/>
            <person name="Keller N."/>
            <person name="Kelly D.E."/>
            <person name="Kiel J.A."/>
            <person name="Kim J.M."/>
            <person name="van der Klei I.J."/>
            <person name="Klis F.M."/>
            <person name="Kovalchuk A."/>
            <person name="Krasevec N."/>
            <person name="Kubicek C.P."/>
            <person name="Liu B."/>
            <person name="Maccabe A."/>
            <person name="Meyer V."/>
            <person name="Mirabito P."/>
            <person name="Miskei M."/>
            <person name="Mos M."/>
            <person name="Mullins J."/>
            <person name="Nelson D.R."/>
            <person name="Nielsen J."/>
            <person name="Oakley B.R."/>
            <person name="Osmani S.A."/>
            <person name="Pakula T."/>
            <person name="Paszewski A."/>
            <person name="Paulsen I."/>
            <person name="Pilsyk S."/>
            <person name="Pocsi I."/>
            <person name="Punt P.J."/>
            <person name="Ram A.F."/>
            <person name="Ren Q."/>
            <person name="Robellet X."/>
            <person name="Robson G."/>
            <person name="Seiboth B."/>
            <person name="van Solingen P."/>
            <person name="Specht T."/>
            <person name="Sun J."/>
            <person name="Taheri-Talesh N."/>
            <person name="Takeshita N."/>
            <person name="Ussery D."/>
            <person name="vanKuyk P.A."/>
            <person name="Visser H."/>
            <person name="van de Vondervoort P.J."/>
            <person name="de Vries R.P."/>
            <person name="Walton J."/>
            <person name="Xiang X."/>
            <person name="Xiong Y."/>
            <person name="Zeng A.P."/>
            <person name="Brandt B.W."/>
            <person name="Cornell M.J."/>
            <person name="van den Hondel C.A."/>
            <person name="Visser J."/>
            <person name="Oliver S.G."/>
            <person name="Turner G."/>
        </authorList>
    </citation>
    <scope>GENOME REANNOTATION</scope>
    <source>
        <strain evidence="3">FGSC A4 / ATCC 38163 / CBS 112.46 / NRRL 194 / M139</strain>
    </source>
</reference>
<feature type="region of interest" description="Disordered" evidence="1">
    <location>
        <begin position="1"/>
        <end position="85"/>
    </location>
</feature>
<proteinExistence type="predicted"/>
<feature type="compositionally biased region" description="Basic residues" evidence="1">
    <location>
        <begin position="1"/>
        <end position="12"/>
    </location>
</feature>
<name>Q5ASM7_EMENI</name>
<sequence length="336" mass="37752">MANKSKKKKSHGPKGLSSNNVKPLQVSDSEKLRKNNTKAAVTSFHVEDTDRAGLPSPRLPISESSQCLKQHKPTQADSPNENSIRRRIRTLTLGSTKTPSGLRHSWEFKSSSAQSSHIWSNSFRDSVSTQESNSPQDSPASVLTIIQNPKEKGRIDRTSSSSSILKYIRSPTDYMMIDLDYCEAQAAMNSSRPNTSAPKIGKSSFDELLAYVRRVTRTEIRTIVVDELKAPCRPNEARIWDHRNLWCVDCQEVDQKAADENLNKEVIKQANHLARIIEYLSIHAKDVSTFSQCTLPDGCGRYVCPNCCGVCPNEVCRDIQCKECKPNVWETCDWHN</sequence>
<accession>C8VA43</accession>
<dbReference type="GeneID" id="2868602"/>
<dbReference type="EMBL" id="BN001303">
    <property type="protein sequence ID" value="CBF78200.1"/>
    <property type="molecule type" value="Genomic_DNA"/>
</dbReference>
<dbReference type="HOGENOM" id="CLU_663889_0_0_1"/>
<dbReference type="InParanoid" id="Q5ASM7"/>
<dbReference type="OrthoDB" id="1727108at2759"/>
<dbReference type="VEuPathDB" id="FungiDB:AN8703"/>
<dbReference type="Proteomes" id="UP000000560">
    <property type="component" value="Chromosome III"/>
</dbReference>
<keyword evidence="3" id="KW-1185">Reference proteome</keyword>
<feature type="compositionally biased region" description="Polar residues" evidence="1">
    <location>
        <begin position="62"/>
        <end position="82"/>
    </location>
</feature>
<protein>
    <submittedName>
        <fullName evidence="2">Uncharacterized protein</fullName>
    </submittedName>
</protein>
<dbReference type="KEGG" id="ani:ANIA_08703"/>
<dbReference type="eggNOG" id="ENOG502TBBP">
    <property type="taxonomic scope" value="Eukaryota"/>
</dbReference>
<accession>Q5ASM7</accession>
<dbReference type="RefSeq" id="XP_681972.1">
    <property type="nucleotide sequence ID" value="XM_676880.1"/>
</dbReference>
<evidence type="ECO:0000313" key="3">
    <source>
        <dbReference type="Proteomes" id="UP000000560"/>
    </source>
</evidence>
<organism evidence="2 3">
    <name type="scientific">Emericella nidulans (strain FGSC A4 / ATCC 38163 / CBS 112.46 / NRRL 194 / M139)</name>
    <name type="common">Aspergillus nidulans</name>
    <dbReference type="NCBI Taxonomy" id="227321"/>
    <lineage>
        <taxon>Eukaryota</taxon>
        <taxon>Fungi</taxon>
        <taxon>Dikarya</taxon>
        <taxon>Ascomycota</taxon>
        <taxon>Pezizomycotina</taxon>
        <taxon>Eurotiomycetes</taxon>
        <taxon>Eurotiomycetidae</taxon>
        <taxon>Eurotiales</taxon>
        <taxon>Aspergillaceae</taxon>
        <taxon>Aspergillus</taxon>
        <taxon>Aspergillus subgen. Nidulantes</taxon>
    </lineage>
</organism>
<dbReference type="STRING" id="227321.Q5ASM7"/>
<dbReference type="OMA" id="SEYFPLT"/>
<reference evidence="3" key="1">
    <citation type="journal article" date="2005" name="Nature">
        <title>Sequencing of Aspergillus nidulans and comparative analysis with A. fumigatus and A. oryzae.</title>
        <authorList>
            <person name="Galagan J.E."/>
            <person name="Calvo S.E."/>
            <person name="Cuomo C."/>
            <person name="Ma L.J."/>
            <person name="Wortman J.R."/>
            <person name="Batzoglou S."/>
            <person name="Lee S.I."/>
            <person name="Basturkmen M."/>
            <person name="Spevak C.C."/>
            <person name="Clutterbuck J."/>
            <person name="Kapitonov V."/>
            <person name="Jurka J."/>
            <person name="Scazzocchio C."/>
            <person name="Farman M."/>
            <person name="Butler J."/>
            <person name="Purcell S."/>
            <person name="Harris S."/>
            <person name="Braus G.H."/>
            <person name="Draht O."/>
            <person name="Busch S."/>
            <person name="D'Enfert C."/>
            <person name="Bouchier C."/>
            <person name="Goldman G.H."/>
            <person name="Bell-Pedersen D."/>
            <person name="Griffiths-Jones S."/>
            <person name="Doonan J.H."/>
            <person name="Yu J."/>
            <person name="Vienken K."/>
            <person name="Pain A."/>
            <person name="Freitag M."/>
            <person name="Selker E.U."/>
            <person name="Archer D.B."/>
            <person name="Penalva M.A."/>
            <person name="Oakley B.R."/>
            <person name="Momany M."/>
            <person name="Tanaka T."/>
            <person name="Kumagai T."/>
            <person name="Asai K."/>
            <person name="Machida M."/>
            <person name="Nierman W.C."/>
            <person name="Denning D.W."/>
            <person name="Caddick M."/>
            <person name="Hynes M."/>
            <person name="Paoletti M."/>
            <person name="Fischer R."/>
            <person name="Miller B."/>
            <person name="Dyer P."/>
            <person name="Sachs M.S."/>
            <person name="Osmani S.A."/>
            <person name="Birren B.W."/>
        </authorList>
    </citation>
    <scope>NUCLEOTIDE SEQUENCE [LARGE SCALE GENOMIC DNA]</scope>
    <source>
        <strain evidence="3">FGSC A4 / ATCC 38163 / CBS 112.46 / NRRL 194 / M139</strain>
    </source>
</reference>
<evidence type="ECO:0000256" key="1">
    <source>
        <dbReference type="SAM" id="MobiDB-lite"/>
    </source>
</evidence>